<feature type="transmembrane region" description="Helical" evidence="1">
    <location>
        <begin position="46"/>
        <end position="66"/>
    </location>
</feature>
<feature type="transmembrane region" description="Helical" evidence="1">
    <location>
        <begin position="72"/>
        <end position="92"/>
    </location>
</feature>
<proteinExistence type="predicted"/>
<gene>
    <name evidence="2" type="ORF">G6048_32850</name>
</gene>
<feature type="transmembrane region" description="Helical" evidence="1">
    <location>
        <begin position="6"/>
        <end position="25"/>
    </location>
</feature>
<keyword evidence="1" id="KW-1133">Transmembrane helix</keyword>
<accession>A0ABX0E603</accession>
<comment type="caution">
    <text evidence="2">The sequence shown here is derived from an EMBL/GenBank/DDBJ whole genome shotgun (WGS) entry which is preliminary data.</text>
</comment>
<keyword evidence="3" id="KW-1185">Reference proteome</keyword>
<dbReference type="RefSeq" id="WP_165343238.1">
    <property type="nucleotide sequence ID" value="NZ_JAAKZX010000140.1"/>
</dbReference>
<protein>
    <submittedName>
        <fullName evidence="2">Uncharacterized protein</fullName>
    </submittedName>
</protein>
<dbReference type="Proteomes" id="UP001518140">
    <property type="component" value="Unassembled WGS sequence"/>
</dbReference>
<evidence type="ECO:0000313" key="2">
    <source>
        <dbReference type="EMBL" id="NGO46711.1"/>
    </source>
</evidence>
<evidence type="ECO:0000256" key="1">
    <source>
        <dbReference type="SAM" id="Phobius"/>
    </source>
</evidence>
<sequence length="131" mass="13692">MTIEHVAVIALVVEVAIMVLARVGTERRHWNHYKRRSPAPLKKDDITSVSGALYGLAAVAMAAGALTVGVDLTLSAVGTFALFGILLPAFAANSVMVMATRGRPETVNRWQRGIAWVIAAGGGLVSVGLVG</sequence>
<name>A0ABX0E603_9ACTN</name>
<feature type="transmembrane region" description="Helical" evidence="1">
    <location>
        <begin position="113"/>
        <end position="130"/>
    </location>
</feature>
<evidence type="ECO:0000313" key="3">
    <source>
        <dbReference type="Proteomes" id="UP001518140"/>
    </source>
</evidence>
<keyword evidence="1" id="KW-0812">Transmembrane</keyword>
<dbReference type="EMBL" id="JAAKZX010000140">
    <property type="protein sequence ID" value="NGO46711.1"/>
    <property type="molecule type" value="Genomic_DNA"/>
</dbReference>
<reference evidence="2 3" key="1">
    <citation type="submission" date="2020-02" db="EMBL/GenBank/DDBJ databases">
        <title>Whole-genome analyses of novel actinobacteria.</title>
        <authorList>
            <person name="Sahin N."/>
            <person name="Tokatli A."/>
        </authorList>
    </citation>
    <scope>NUCLEOTIDE SEQUENCE [LARGE SCALE GENOMIC DNA]</scope>
    <source>
        <strain evidence="2 3">YC419</strain>
    </source>
</reference>
<organism evidence="2 3">
    <name type="scientific">Streptomyces ureilyticus</name>
    <dbReference type="NCBI Taxonomy" id="1775131"/>
    <lineage>
        <taxon>Bacteria</taxon>
        <taxon>Bacillati</taxon>
        <taxon>Actinomycetota</taxon>
        <taxon>Actinomycetes</taxon>
        <taxon>Kitasatosporales</taxon>
        <taxon>Streptomycetaceae</taxon>
        <taxon>Streptomyces</taxon>
    </lineage>
</organism>
<keyword evidence="1" id="KW-0472">Membrane</keyword>